<dbReference type="PANTHER" id="PTHR43737">
    <property type="entry name" value="BLL7424 PROTEIN"/>
    <property type="match status" value="1"/>
</dbReference>
<dbReference type="PANTHER" id="PTHR43737:SF1">
    <property type="entry name" value="DUF1501 DOMAIN-CONTAINING PROTEIN"/>
    <property type="match status" value="1"/>
</dbReference>
<proteinExistence type="predicted"/>
<keyword evidence="2" id="KW-1185">Reference proteome</keyword>
<dbReference type="RefSeq" id="WP_265675354.1">
    <property type="nucleotide sequence ID" value="NZ_JAKRRY010000015.1"/>
</dbReference>
<sequence>MDGLSYKQAFRFLDCSTMGVKKEEVSEFLLTDDRSDWIEKQISEPYTSHVSRTQAQQQDRGSSTVSAEMRVCGWFDMALWDQAQLRQRMSFALSQILVVGDRDAQLAAYPLELANYYDLLTAHAFSDYKTLLYHVTRSPVMGTYLTMVGNLPKSETGVNPDQNYAREVMQLFTIGLNRLNDDGSLYLNEFGEPEANYDDADVESMARIFTGWFMSDSSMSEPMVANDTYHDREEKQVLGVTFPSGVGAEEELQHILQVLVDHPSTAPHIATLLIKRFVTSNPGPAYVQRVATVFRQTQGNLSEVIKAILLDDTVLNGETAKVREPILAMSFLYRALNSQPGGGGTTVRNAMLYQETFGQYPLGSPSVFNFYSPDYMPAGELEGLGLTAPELAIMDWNQTIKMSNIAWKLVADNGYKTNSNSTNEIYPDVSDFVAAAGDFEALSHLFADRFYGGEIPLDIAPRLEALWNAKSSNNKPYAISAMLYFAFISPNFMIQE</sequence>
<gene>
    <name evidence="1" type="ORF">MD535_12495</name>
</gene>
<dbReference type="EMBL" id="JAKRRY010000015">
    <property type="protein sequence ID" value="MCW8346816.1"/>
    <property type="molecule type" value="Genomic_DNA"/>
</dbReference>
<organism evidence="1 2">
    <name type="scientific">Vibrio qingdaonensis</name>
    <dbReference type="NCBI Taxonomy" id="2829491"/>
    <lineage>
        <taxon>Bacteria</taxon>
        <taxon>Pseudomonadati</taxon>
        <taxon>Pseudomonadota</taxon>
        <taxon>Gammaproteobacteria</taxon>
        <taxon>Vibrionales</taxon>
        <taxon>Vibrionaceae</taxon>
        <taxon>Vibrio</taxon>
    </lineage>
</organism>
<dbReference type="Proteomes" id="UP001155587">
    <property type="component" value="Unassembled WGS sequence"/>
</dbReference>
<dbReference type="Pfam" id="PF08811">
    <property type="entry name" value="DUF1800"/>
    <property type="match status" value="1"/>
</dbReference>
<evidence type="ECO:0000313" key="2">
    <source>
        <dbReference type="Proteomes" id="UP001155587"/>
    </source>
</evidence>
<protein>
    <submittedName>
        <fullName evidence="1">DUF1800 domain-containing protein</fullName>
    </submittedName>
</protein>
<accession>A0A9X3CP55</accession>
<dbReference type="AlphaFoldDB" id="A0A9X3CP55"/>
<comment type="caution">
    <text evidence="1">The sequence shown here is derived from an EMBL/GenBank/DDBJ whole genome shotgun (WGS) entry which is preliminary data.</text>
</comment>
<name>A0A9X3CP55_9VIBR</name>
<evidence type="ECO:0000313" key="1">
    <source>
        <dbReference type="EMBL" id="MCW8346816.1"/>
    </source>
</evidence>
<reference evidence="1" key="1">
    <citation type="submission" date="2022-02" db="EMBL/GenBank/DDBJ databases">
        <title>Vibrio sp. nov, a new bacterium isolated from seawater.</title>
        <authorList>
            <person name="Yuan Y."/>
        </authorList>
    </citation>
    <scope>NUCLEOTIDE SEQUENCE</scope>
    <source>
        <strain evidence="1">ZSDZ65</strain>
    </source>
</reference>
<dbReference type="InterPro" id="IPR014917">
    <property type="entry name" value="DUF1800"/>
</dbReference>